<keyword evidence="2" id="KW-1185">Reference proteome</keyword>
<name>A0AAV7PE61_PLEWA</name>
<dbReference type="EMBL" id="JANPWB010000011">
    <property type="protein sequence ID" value="KAJ1126578.1"/>
    <property type="molecule type" value="Genomic_DNA"/>
</dbReference>
<proteinExistence type="predicted"/>
<evidence type="ECO:0000313" key="2">
    <source>
        <dbReference type="Proteomes" id="UP001066276"/>
    </source>
</evidence>
<dbReference type="Proteomes" id="UP001066276">
    <property type="component" value="Chromosome 7"/>
</dbReference>
<reference evidence="1" key="1">
    <citation type="journal article" date="2022" name="bioRxiv">
        <title>Sequencing and chromosome-scale assembly of the giantPleurodeles waltlgenome.</title>
        <authorList>
            <person name="Brown T."/>
            <person name="Elewa A."/>
            <person name="Iarovenko S."/>
            <person name="Subramanian E."/>
            <person name="Araus A.J."/>
            <person name="Petzold A."/>
            <person name="Susuki M."/>
            <person name="Suzuki K.-i.T."/>
            <person name="Hayashi T."/>
            <person name="Toyoda A."/>
            <person name="Oliveira C."/>
            <person name="Osipova E."/>
            <person name="Leigh N.D."/>
            <person name="Simon A."/>
            <person name="Yun M.H."/>
        </authorList>
    </citation>
    <scope>NUCLEOTIDE SEQUENCE</scope>
    <source>
        <strain evidence="1">20211129_DDA</strain>
        <tissue evidence="1">Liver</tissue>
    </source>
</reference>
<organism evidence="1 2">
    <name type="scientific">Pleurodeles waltl</name>
    <name type="common">Iberian ribbed newt</name>
    <dbReference type="NCBI Taxonomy" id="8319"/>
    <lineage>
        <taxon>Eukaryota</taxon>
        <taxon>Metazoa</taxon>
        <taxon>Chordata</taxon>
        <taxon>Craniata</taxon>
        <taxon>Vertebrata</taxon>
        <taxon>Euteleostomi</taxon>
        <taxon>Amphibia</taxon>
        <taxon>Batrachia</taxon>
        <taxon>Caudata</taxon>
        <taxon>Salamandroidea</taxon>
        <taxon>Salamandridae</taxon>
        <taxon>Pleurodelinae</taxon>
        <taxon>Pleurodeles</taxon>
    </lineage>
</organism>
<sequence length="68" mass="7216">MVRARQAVKKNLLAGSRFVDVARALLSNTDPASAVCCGFRCIVEADPGKGPVLDKEISKGPNTLMKLS</sequence>
<comment type="caution">
    <text evidence="1">The sequence shown here is derived from an EMBL/GenBank/DDBJ whole genome shotgun (WGS) entry which is preliminary data.</text>
</comment>
<protein>
    <submittedName>
        <fullName evidence="1">Uncharacterized protein</fullName>
    </submittedName>
</protein>
<accession>A0AAV7PE61</accession>
<gene>
    <name evidence="1" type="ORF">NDU88_004985</name>
</gene>
<evidence type="ECO:0000313" key="1">
    <source>
        <dbReference type="EMBL" id="KAJ1126578.1"/>
    </source>
</evidence>
<dbReference type="AlphaFoldDB" id="A0AAV7PE61"/>